<dbReference type="InterPro" id="IPR001611">
    <property type="entry name" value="Leu-rich_rpt"/>
</dbReference>
<evidence type="ECO:0000256" key="10">
    <source>
        <dbReference type="ARBA" id="ARBA00023170"/>
    </source>
</evidence>
<keyword evidence="6 12" id="KW-0732">Signal</keyword>
<keyword evidence="8" id="KW-1133">Transmembrane helix</keyword>
<evidence type="ECO:0000259" key="13">
    <source>
        <dbReference type="Pfam" id="PF08263"/>
    </source>
</evidence>
<dbReference type="InterPro" id="IPR055414">
    <property type="entry name" value="LRR_R13L4/SHOC2-like"/>
</dbReference>
<keyword evidence="16" id="KW-1185">Reference proteome</keyword>
<dbReference type="InterPro" id="IPR032675">
    <property type="entry name" value="LRR_dom_sf"/>
</dbReference>
<dbReference type="GO" id="GO:0005886">
    <property type="term" value="C:plasma membrane"/>
    <property type="evidence" value="ECO:0007669"/>
    <property type="project" value="UniProtKB-SubCell"/>
</dbReference>
<proteinExistence type="inferred from homology"/>
<organism evidence="15 16">
    <name type="scientific">Flemingia macrophylla</name>
    <dbReference type="NCBI Taxonomy" id="520843"/>
    <lineage>
        <taxon>Eukaryota</taxon>
        <taxon>Viridiplantae</taxon>
        <taxon>Streptophyta</taxon>
        <taxon>Embryophyta</taxon>
        <taxon>Tracheophyta</taxon>
        <taxon>Spermatophyta</taxon>
        <taxon>Magnoliopsida</taxon>
        <taxon>eudicotyledons</taxon>
        <taxon>Gunneridae</taxon>
        <taxon>Pentapetalae</taxon>
        <taxon>rosids</taxon>
        <taxon>fabids</taxon>
        <taxon>Fabales</taxon>
        <taxon>Fabaceae</taxon>
        <taxon>Papilionoideae</taxon>
        <taxon>50 kb inversion clade</taxon>
        <taxon>NPAAA clade</taxon>
        <taxon>indigoferoid/millettioid clade</taxon>
        <taxon>Phaseoleae</taxon>
        <taxon>Flemingia</taxon>
    </lineage>
</organism>
<dbReference type="AlphaFoldDB" id="A0ABD1L0E3"/>
<comment type="subcellular location">
    <subcellularLocation>
        <location evidence="1">Cell membrane</location>
        <topology evidence="1">Single-pass type I membrane protein</topology>
    </subcellularLocation>
</comment>
<keyword evidence="5" id="KW-0812">Transmembrane</keyword>
<evidence type="ECO:0000256" key="7">
    <source>
        <dbReference type="ARBA" id="ARBA00022737"/>
    </source>
</evidence>
<sequence>MLPFHMGWVIVSCLLLLYLASYAFSYSFCNHHDSSALLQFKYSFALNTSHDDFYWWPLSSYFSSKTESWKNGSDCCEWEGVTCDTISGHVIALDLSCSNLQGHLHPNTTLFSLTHLQQLNLAYNDFSGSSIPSGIGDLAKLTHLNFSQTSFSGDIPSTISHLINLVSLDLGGNDKMRPDSLTWEKLIHNATNLRELSLDLVDMSSIKESSLSLLTNLSSSLLSLRLSGTGLQGNLSAHILCLPNLQQLFLDDNYNLSGQLPKSNWSTQLRYLSLFHCNFDGLLPPSLFNLTQLSRLHLSGNKLVGPIPSQINKLSKLETLFLSSNNLNGTIPRWCYSLPSLLSLGLGNNHFTGSIGDFSSSSLEVLYLPNNKLQGDFPNSIFQLQNLTYLNLFSNNLSGLVDFHQFSKLKNLYHLDLSHNSFLYINFNSSVDYIFPNLVELYLSSCNINSFPKFLARLQYLKYLDLITKFVKAFPNGFMISSCTPGNIFIVLSFNKLQGDLPIPPNGIRYFIVSNNELTGNIPSTMCNASSLFILNLAHNNLTGLIPQCLGTLPDLLVLDLQMNNLRGSMPKDFSRRNSFETIKLNGNQLEGPLPRSLSHCTSLQVLDLGNNNLDDTFPH</sequence>
<dbReference type="Pfam" id="PF13855">
    <property type="entry name" value="LRR_8"/>
    <property type="match status" value="2"/>
</dbReference>
<evidence type="ECO:0000256" key="11">
    <source>
        <dbReference type="ARBA" id="ARBA00023180"/>
    </source>
</evidence>
<name>A0ABD1L0E3_9FABA</name>
<comment type="similarity">
    <text evidence="2">Belongs to the RLP family.</text>
</comment>
<dbReference type="SUPFAM" id="SSF52058">
    <property type="entry name" value="L domain-like"/>
    <property type="match status" value="1"/>
</dbReference>
<keyword evidence="3" id="KW-1003">Cell membrane</keyword>
<dbReference type="InterPro" id="IPR003591">
    <property type="entry name" value="Leu-rich_rpt_typical-subtyp"/>
</dbReference>
<accession>A0ABD1L0E3</accession>
<dbReference type="InterPro" id="IPR013210">
    <property type="entry name" value="LRR_N_plant-typ"/>
</dbReference>
<gene>
    <name evidence="15" type="ORF">Fmac_030850</name>
</gene>
<dbReference type="EMBL" id="JBGMDY010000011">
    <property type="protein sequence ID" value="KAL2316974.1"/>
    <property type="molecule type" value="Genomic_DNA"/>
</dbReference>
<evidence type="ECO:0000256" key="4">
    <source>
        <dbReference type="ARBA" id="ARBA00022614"/>
    </source>
</evidence>
<feature type="chain" id="PRO_5044787017" description="Leucine-rich repeat-containing N-terminal plant-type domain-containing protein" evidence="12">
    <location>
        <begin position="26"/>
        <end position="620"/>
    </location>
</feature>
<evidence type="ECO:0000259" key="14">
    <source>
        <dbReference type="Pfam" id="PF23598"/>
    </source>
</evidence>
<dbReference type="Pfam" id="PF00560">
    <property type="entry name" value="LRR_1"/>
    <property type="match status" value="3"/>
</dbReference>
<feature type="domain" description="Disease resistance R13L4/SHOC-2-like LRR" evidence="14">
    <location>
        <begin position="93"/>
        <end position="279"/>
    </location>
</feature>
<evidence type="ECO:0008006" key="17">
    <source>
        <dbReference type="Google" id="ProtNLM"/>
    </source>
</evidence>
<keyword evidence="11" id="KW-0325">Glycoprotein</keyword>
<evidence type="ECO:0000256" key="12">
    <source>
        <dbReference type="SAM" id="SignalP"/>
    </source>
</evidence>
<keyword evidence="4" id="KW-0433">Leucine-rich repeat</keyword>
<comment type="caution">
    <text evidence="15">The sequence shown here is derived from an EMBL/GenBank/DDBJ whole genome shotgun (WGS) entry which is preliminary data.</text>
</comment>
<evidence type="ECO:0000256" key="6">
    <source>
        <dbReference type="ARBA" id="ARBA00022729"/>
    </source>
</evidence>
<protein>
    <recommendedName>
        <fullName evidence="17">Leucine-rich repeat-containing N-terminal plant-type domain-containing protein</fullName>
    </recommendedName>
</protein>
<dbReference type="Pfam" id="PF08263">
    <property type="entry name" value="LRRNT_2"/>
    <property type="match status" value="1"/>
</dbReference>
<evidence type="ECO:0000256" key="8">
    <source>
        <dbReference type="ARBA" id="ARBA00022989"/>
    </source>
</evidence>
<evidence type="ECO:0000256" key="5">
    <source>
        <dbReference type="ARBA" id="ARBA00022692"/>
    </source>
</evidence>
<evidence type="ECO:0000313" key="15">
    <source>
        <dbReference type="EMBL" id="KAL2316974.1"/>
    </source>
</evidence>
<reference evidence="15 16" key="1">
    <citation type="submission" date="2024-08" db="EMBL/GenBank/DDBJ databases">
        <title>Insights into the chromosomal genome structure of Flemingia macrophylla.</title>
        <authorList>
            <person name="Ding Y."/>
            <person name="Zhao Y."/>
            <person name="Bi W."/>
            <person name="Wu M."/>
            <person name="Zhao G."/>
            <person name="Gong Y."/>
            <person name="Li W."/>
            <person name="Zhang P."/>
        </authorList>
    </citation>
    <scope>NUCLEOTIDE SEQUENCE [LARGE SCALE GENOMIC DNA]</scope>
    <source>
        <strain evidence="15">DYQJB</strain>
        <tissue evidence="15">Leaf</tissue>
    </source>
</reference>
<dbReference type="Gene3D" id="3.80.10.10">
    <property type="entry name" value="Ribonuclease Inhibitor"/>
    <property type="match status" value="3"/>
</dbReference>
<keyword evidence="9" id="KW-0472">Membrane</keyword>
<dbReference type="PANTHER" id="PTHR48061:SF50">
    <property type="entry name" value="LEUCINE-RICH REPEAT-CONTAINING N-TERMINAL PLANT-TYPE DOMAIN-CONTAINING PROTEIN"/>
    <property type="match status" value="1"/>
</dbReference>
<dbReference type="FunFam" id="3.80.10.10:FF:000041">
    <property type="entry name" value="LRR receptor-like serine/threonine-protein kinase ERECTA"/>
    <property type="match status" value="1"/>
</dbReference>
<evidence type="ECO:0000313" key="16">
    <source>
        <dbReference type="Proteomes" id="UP001603857"/>
    </source>
</evidence>
<evidence type="ECO:0000256" key="3">
    <source>
        <dbReference type="ARBA" id="ARBA00022475"/>
    </source>
</evidence>
<evidence type="ECO:0000256" key="2">
    <source>
        <dbReference type="ARBA" id="ARBA00009592"/>
    </source>
</evidence>
<dbReference type="FunFam" id="3.80.10.10:FF:000095">
    <property type="entry name" value="LRR receptor-like serine/threonine-protein kinase GSO1"/>
    <property type="match status" value="1"/>
</dbReference>
<keyword evidence="10" id="KW-0675">Receptor</keyword>
<dbReference type="Proteomes" id="UP001603857">
    <property type="component" value="Unassembled WGS sequence"/>
</dbReference>
<evidence type="ECO:0000256" key="9">
    <source>
        <dbReference type="ARBA" id="ARBA00023136"/>
    </source>
</evidence>
<dbReference type="InterPro" id="IPR046956">
    <property type="entry name" value="RLP23-like"/>
</dbReference>
<evidence type="ECO:0000256" key="1">
    <source>
        <dbReference type="ARBA" id="ARBA00004251"/>
    </source>
</evidence>
<keyword evidence="7" id="KW-0677">Repeat</keyword>
<dbReference type="SMART" id="SM00369">
    <property type="entry name" value="LRR_TYP"/>
    <property type="match status" value="7"/>
</dbReference>
<dbReference type="PANTHER" id="PTHR48061">
    <property type="entry name" value="LEUCINE-RICH REPEAT RECEPTOR PROTEIN KINASE EMS1-LIKE-RELATED"/>
    <property type="match status" value="1"/>
</dbReference>
<feature type="domain" description="Leucine-rich repeat-containing N-terminal plant-type" evidence="13">
    <location>
        <begin position="31"/>
        <end position="84"/>
    </location>
</feature>
<dbReference type="Pfam" id="PF23598">
    <property type="entry name" value="LRR_14"/>
    <property type="match status" value="1"/>
</dbReference>
<dbReference type="SUPFAM" id="SSF52047">
    <property type="entry name" value="RNI-like"/>
    <property type="match status" value="1"/>
</dbReference>
<feature type="signal peptide" evidence="12">
    <location>
        <begin position="1"/>
        <end position="25"/>
    </location>
</feature>